<proteinExistence type="predicted"/>
<keyword evidence="2" id="KW-1185">Reference proteome</keyword>
<evidence type="ECO:0000313" key="2">
    <source>
        <dbReference type="Proteomes" id="UP001056120"/>
    </source>
</evidence>
<dbReference type="Proteomes" id="UP001056120">
    <property type="component" value="Linkage Group LG16"/>
</dbReference>
<reference evidence="1 2" key="2">
    <citation type="journal article" date="2022" name="Mol. Ecol. Resour.">
        <title>The genomes of chicory, endive, great burdock and yacon provide insights into Asteraceae paleo-polyploidization history and plant inulin production.</title>
        <authorList>
            <person name="Fan W."/>
            <person name="Wang S."/>
            <person name="Wang H."/>
            <person name="Wang A."/>
            <person name="Jiang F."/>
            <person name="Liu H."/>
            <person name="Zhao H."/>
            <person name="Xu D."/>
            <person name="Zhang Y."/>
        </authorList>
    </citation>
    <scope>NUCLEOTIDE SEQUENCE [LARGE SCALE GENOMIC DNA]</scope>
    <source>
        <strain evidence="2">cv. Yunnan</strain>
        <tissue evidence="1">Leaves</tissue>
    </source>
</reference>
<name>A0ACB9FX73_9ASTR</name>
<protein>
    <submittedName>
        <fullName evidence="1">Uncharacterized protein</fullName>
    </submittedName>
</protein>
<gene>
    <name evidence="1" type="ORF">L1987_50130</name>
</gene>
<reference evidence="2" key="1">
    <citation type="journal article" date="2022" name="Mol. Ecol. Resour.">
        <title>The genomes of chicory, endive, great burdock and yacon provide insights into Asteraceae palaeo-polyploidization history and plant inulin production.</title>
        <authorList>
            <person name="Fan W."/>
            <person name="Wang S."/>
            <person name="Wang H."/>
            <person name="Wang A."/>
            <person name="Jiang F."/>
            <person name="Liu H."/>
            <person name="Zhao H."/>
            <person name="Xu D."/>
            <person name="Zhang Y."/>
        </authorList>
    </citation>
    <scope>NUCLEOTIDE SEQUENCE [LARGE SCALE GENOMIC DNA]</scope>
    <source>
        <strain evidence="2">cv. Yunnan</strain>
    </source>
</reference>
<evidence type="ECO:0000313" key="1">
    <source>
        <dbReference type="EMBL" id="KAI3775551.1"/>
    </source>
</evidence>
<organism evidence="1 2">
    <name type="scientific">Smallanthus sonchifolius</name>
    <dbReference type="NCBI Taxonomy" id="185202"/>
    <lineage>
        <taxon>Eukaryota</taxon>
        <taxon>Viridiplantae</taxon>
        <taxon>Streptophyta</taxon>
        <taxon>Embryophyta</taxon>
        <taxon>Tracheophyta</taxon>
        <taxon>Spermatophyta</taxon>
        <taxon>Magnoliopsida</taxon>
        <taxon>eudicotyledons</taxon>
        <taxon>Gunneridae</taxon>
        <taxon>Pentapetalae</taxon>
        <taxon>asterids</taxon>
        <taxon>campanulids</taxon>
        <taxon>Asterales</taxon>
        <taxon>Asteraceae</taxon>
        <taxon>Asteroideae</taxon>
        <taxon>Heliantheae alliance</taxon>
        <taxon>Millerieae</taxon>
        <taxon>Smallanthus</taxon>
    </lineage>
</organism>
<sequence length="94" mass="11025">MQTALDSKHDDAMTSDPNVLVICEERQKIAAIAPQTLIHLFHNSTIIVGAVFSLNHYQVDNLYYHEVNFYIDYHIFWYRFFAINLWMLSASQQS</sequence>
<accession>A0ACB9FX73</accession>
<comment type="caution">
    <text evidence="1">The sequence shown here is derived from an EMBL/GenBank/DDBJ whole genome shotgun (WGS) entry which is preliminary data.</text>
</comment>
<dbReference type="EMBL" id="CM042033">
    <property type="protein sequence ID" value="KAI3775551.1"/>
    <property type="molecule type" value="Genomic_DNA"/>
</dbReference>